<dbReference type="InterPro" id="IPR050361">
    <property type="entry name" value="MPP/UQCRC_Complex"/>
</dbReference>
<evidence type="ECO:0000259" key="10">
    <source>
        <dbReference type="Pfam" id="PF05193"/>
    </source>
</evidence>
<dbReference type="PANTHER" id="PTHR11851">
    <property type="entry name" value="METALLOPROTEASE"/>
    <property type="match status" value="1"/>
</dbReference>
<dbReference type="PANTHER" id="PTHR11851:SF149">
    <property type="entry name" value="GH01077P"/>
    <property type="match status" value="1"/>
</dbReference>
<dbReference type="InterPro" id="IPR011249">
    <property type="entry name" value="Metalloenz_LuxS/M16"/>
</dbReference>
<evidence type="ECO:0000256" key="5">
    <source>
        <dbReference type="ARBA" id="ARBA00022801"/>
    </source>
</evidence>
<dbReference type="AlphaFoldDB" id="A0ABD0TRR2"/>
<dbReference type="GO" id="GO:0008237">
    <property type="term" value="F:metallopeptidase activity"/>
    <property type="evidence" value="ECO:0007669"/>
    <property type="project" value="UniProtKB-KW"/>
</dbReference>
<name>A0ABD0TRR2_LOXSC</name>
<comment type="subcellular location">
    <subcellularLocation>
        <location evidence="2">Mitochondrion</location>
    </subcellularLocation>
</comment>
<comment type="caution">
    <text evidence="11">The sequence shown here is derived from an EMBL/GenBank/DDBJ whole genome shotgun (WGS) entry which is preliminary data.</text>
</comment>
<organism evidence="11 12">
    <name type="scientific">Loxostege sticticalis</name>
    <name type="common">Beet webworm moth</name>
    <dbReference type="NCBI Taxonomy" id="481309"/>
    <lineage>
        <taxon>Eukaryota</taxon>
        <taxon>Metazoa</taxon>
        <taxon>Ecdysozoa</taxon>
        <taxon>Arthropoda</taxon>
        <taxon>Hexapoda</taxon>
        <taxon>Insecta</taxon>
        <taxon>Pterygota</taxon>
        <taxon>Neoptera</taxon>
        <taxon>Endopterygota</taxon>
        <taxon>Lepidoptera</taxon>
        <taxon>Glossata</taxon>
        <taxon>Ditrysia</taxon>
        <taxon>Pyraloidea</taxon>
        <taxon>Crambidae</taxon>
        <taxon>Pyraustinae</taxon>
        <taxon>Loxostege</taxon>
    </lineage>
</organism>
<evidence type="ECO:0000256" key="4">
    <source>
        <dbReference type="ARBA" id="ARBA00022723"/>
    </source>
</evidence>
<keyword evidence="6" id="KW-0862">Zinc</keyword>
<keyword evidence="3" id="KW-0645">Protease</keyword>
<dbReference type="InterPro" id="IPR011765">
    <property type="entry name" value="Pept_M16_N"/>
</dbReference>
<feature type="domain" description="Peptidase M16 N-terminal" evidence="9">
    <location>
        <begin position="62"/>
        <end position="196"/>
    </location>
</feature>
<dbReference type="GO" id="GO:0005739">
    <property type="term" value="C:mitochondrion"/>
    <property type="evidence" value="ECO:0007669"/>
    <property type="project" value="UniProtKB-SubCell"/>
</dbReference>
<evidence type="ECO:0000256" key="6">
    <source>
        <dbReference type="ARBA" id="ARBA00022833"/>
    </source>
</evidence>
<protein>
    <recommendedName>
        <fullName evidence="13">Mitochondrial processing peptidase beta subunit</fullName>
    </recommendedName>
</protein>
<dbReference type="FunFam" id="3.30.830.10:FF:000008">
    <property type="entry name" value="Mitochondrial-processing peptidase subunit beta"/>
    <property type="match status" value="1"/>
</dbReference>
<dbReference type="GO" id="GO:0006508">
    <property type="term" value="P:proteolysis"/>
    <property type="evidence" value="ECO:0007669"/>
    <property type="project" value="UniProtKB-KW"/>
</dbReference>
<evidence type="ECO:0000259" key="9">
    <source>
        <dbReference type="Pfam" id="PF00675"/>
    </source>
</evidence>
<dbReference type="GO" id="GO:0046872">
    <property type="term" value="F:metal ion binding"/>
    <property type="evidence" value="ECO:0007669"/>
    <property type="project" value="UniProtKB-KW"/>
</dbReference>
<gene>
    <name evidence="11" type="ORF">ABMA28_000154</name>
</gene>
<accession>A0ABD0TRR2</accession>
<dbReference type="EMBL" id="JBEDNZ010000001">
    <property type="protein sequence ID" value="KAL0851858.1"/>
    <property type="molecule type" value="Genomic_DNA"/>
</dbReference>
<feature type="domain" description="Peptidase M16 C-terminal" evidence="10">
    <location>
        <begin position="210"/>
        <end position="383"/>
    </location>
</feature>
<dbReference type="FunFam" id="3.30.830.10:FF:000001">
    <property type="entry name" value="Mitochondrial-processing peptidase subunit beta, mitochondrial"/>
    <property type="match status" value="1"/>
</dbReference>
<evidence type="ECO:0000256" key="2">
    <source>
        <dbReference type="ARBA" id="ARBA00004173"/>
    </source>
</evidence>
<evidence type="ECO:0000256" key="7">
    <source>
        <dbReference type="ARBA" id="ARBA00023049"/>
    </source>
</evidence>
<dbReference type="Gene3D" id="3.30.830.10">
    <property type="entry name" value="Metalloenzyme, LuxS/M16 peptidase-like"/>
    <property type="match status" value="2"/>
</dbReference>
<evidence type="ECO:0000313" key="12">
    <source>
        <dbReference type="Proteomes" id="UP001549921"/>
    </source>
</evidence>
<evidence type="ECO:0000256" key="8">
    <source>
        <dbReference type="ARBA" id="ARBA00023128"/>
    </source>
</evidence>
<evidence type="ECO:0000256" key="1">
    <source>
        <dbReference type="ARBA" id="ARBA00001947"/>
    </source>
</evidence>
<comment type="cofactor">
    <cofactor evidence="1">
        <name>Zn(2+)</name>
        <dbReference type="ChEBI" id="CHEBI:29105"/>
    </cofactor>
</comment>
<dbReference type="Proteomes" id="UP001549921">
    <property type="component" value="Unassembled WGS sequence"/>
</dbReference>
<dbReference type="Pfam" id="PF00675">
    <property type="entry name" value="Peptidase_M16"/>
    <property type="match status" value="1"/>
</dbReference>
<keyword evidence="4" id="KW-0479">Metal-binding</keyword>
<dbReference type="InterPro" id="IPR007863">
    <property type="entry name" value="Peptidase_M16_C"/>
</dbReference>
<sequence length="468" mass="53426">MFKPVVQQLTRILWSPLKNSVRNNPYPAPYQKFLMHLPQIECSVLDNGLTVVTEERECFNTCVGLYINGGSRYESLFENGIAHFFEHIAFKGTCARTKTELEKQMSSVGARFNCFTTREMVVYYAECLGEDLPLVVDILSDCVFNNCYSRPDMTEQKSVVFSEMIEHDNNHNETLFDYLHSTAFQGTPLAQTVMGPSCNLYNFNECTISRYLQRFFDPTRTVLVAVGGVKHEQLMCLACSYLSKLETNKCFDTCEYRFTGSEVRYRDDSMPVANVACAVEGPSFCDPDNLVMDVAANVVGGWDRSQPGGADHPVRVARLASSGEFCDSYKAFNINYKDTGLWGVQFMAPTLKLEDMLYVVQDQWMRLCTMVTDGEVERAKRELKTNLLSKTESCRGECHEIGRWMLYNGHRPPLYERLQKIDKIFAKEVKEVCSRYIYDKCPAVAAIGQTEGLPDYTRIRAGMYWLRL</sequence>
<keyword evidence="8" id="KW-0496">Mitochondrion</keyword>
<evidence type="ECO:0000313" key="11">
    <source>
        <dbReference type="EMBL" id="KAL0851858.1"/>
    </source>
</evidence>
<proteinExistence type="predicted"/>
<reference evidence="11 12" key="1">
    <citation type="submission" date="2024-06" db="EMBL/GenBank/DDBJ databases">
        <title>A chromosome-level genome assembly of beet webworm, Loxostege sticticalis.</title>
        <authorList>
            <person name="Zhang Y."/>
        </authorList>
    </citation>
    <scope>NUCLEOTIDE SEQUENCE [LARGE SCALE GENOMIC DNA]</scope>
    <source>
        <strain evidence="11">AQ028</strain>
        <tissue evidence="11">Male pupae</tissue>
    </source>
</reference>
<keyword evidence="7" id="KW-0482">Metalloprotease</keyword>
<evidence type="ECO:0000256" key="3">
    <source>
        <dbReference type="ARBA" id="ARBA00022670"/>
    </source>
</evidence>
<keyword evidence="5" id="KW-0378">Hydrolase</keyword>
<evidence type="ECO:0008006" key="13">
    <source>
        <dbReference type="Google" id="ProtNLM"/>
    </source>
</evidence>
<dbReference type="SUPFAM" id="SSF63411">
    <property type="entry name" value="LuxS/MPP-like metallohydrolase"/>
    <property type="match status" value="2"/>
</dbReference>
<dbReference type="Pfam" id="PF05193">
    <property type="entry name" value="Peptidase_M16_C"/>
    <property type="match status" value="1"/>
</dbReference>